<proteinExistence type="predicted"/>
<dbReference type="Proteomes" id="UP000175669">
    <property type="component" value="Unassembled WGS sequence"/>
</dbReference>
<name>A0A1E8CL94_9GAMM</name>
<feature type="signal peptide" evidence="1">
    <location>
        <begin position="1"/>
        <end position="21"/>
    </location>
</feature>
<keyword evidence="1" id="KW-0732">Signal</keyword>
<evidence type="ECO:0000256" key="1">
    <source>
        <dbReference type="SAM" id="SignalP"/>
    </source>
</evidence>
<dbReference type="EMBL" id="MASR01000001">
    <property type="protein sequence ID" value="OFE13188.1"/>
    <property type="molecule type" value="Genomic_DNA"/>
</dbReference>
<reference evidence="3" key="1">
    <citation type="submission" date="2016-07" db="EMBL/GenBank/DDBJ databases">
        <authorList>
            <person name="Florea S."/>
            <person name="Webb J.S."/>
            <person name="Jaromczyk J."/>
            <person name="Schardl C.L."/>
        </authorList>
    </citation>
    <scope>NUCLEOTIDE SEQUENCE [LARGE SCALE GENOMIC DNA]</scope>
    <source>
        <strain evidence="3">KCTC 42131</strain>
    </source>
</reference>
<protein>
    <recommendedName>
        <fullName evidence="4">Lipoprotein</fullName>
    </recommendedName>
</protein>
<dbReference type="PROSITE" id="PS51257">
    <property type="entry name" value="PROKAR_LIPOPROTEIN"/>
    <property type="match status" value="1"/>
</dbReference>
<accession>A0A1E8CL94</accession>
<feature type="chain" id="PRO_5009212190" description="Lipoprotein" evidence="1">
    <location>
        <begin position="22"/>
        <end position="396"/>
    </location>
</feature>
<comment type="caution">
    <text evidence="2">The sequence shown here is derived from an EMBL/GenBank/DDBJ whole genome shotgun (WGS) entry which is preliminary data.</text>
</comment>
<gene>
    <name evidence="2" type="ORF">PHACT_08570</name>
</gene>
<evidence type="ECO:0000313" key="2">
    <source>
        <dbReference type="EMBL" id="OFE13188.1"/>
    </source>
</evidence>
<evidence type="ECO:0008006" key="4">
    <source>
        <dbReference type="Google" id="ProtNLM"/>
    </source>
</evidence>
<organism evidence="2 3">
    <name type="scientific">Pseudohongiella acticola</name>
    <dbReference type="NCBI Taxonomy" id="1524254"/>
    <lineage>
        <taxon>Bacteria</taxon>
        <taxon>Pseudomonadati</taxon>
        <taxon>Pseudomonadota</taxon>
        <taxon>Gammaproteobacteria</taxon>
        <taxon>Pseudomonadales</taxon>
        <taxon>Pseudohongiellaceae</taxon>
        <taxon>Pseudohongiella</taxon>
    </lineage>
</organism>
<keyword evidence="3" id="KW-1185">Reference proteome</keyword>
<dbReference type="AlphaFoldDB" id="A0A1E8CL94"/>
<dbReference type="STRING" id="1524254.PHACT_08570"/>
<sequence>MIRVMMRNTMTLFLVSVMALTGCSTTSVKTTEFVPVVQNATPQDESLLMDVGVMVFDPGIDEVDRGDLDRTNFEIRRAESRYAPYLMADTLQRSANWGAVRVLPSDNSVMDIFLEGQILLSDGEGMIVKVTVTDSTGREWYTRLYEEHISQYSYDQTQRQLHDPFQVVYNTIANDLLVYVQENLDAQQIRNIRTVSELKFAADFAPDIFGSYVTTNDRGITRVARLPAENDPSLRRIRDIRERDNLFVDTVQDYYATYTREMRGPYDAWREQSYHETMALDEAERSARRRFIAGAAAIVGGIAAVGSQSSAAAQTAGIVGVGAGAYLVRSGFDRTAEARMHIAALQELGESLQSEIAPKVIELDDRTIMLTGTVEEQYDQWRDILMEIYLTETGGV</sequence>
<evidence type="ECO:0000313" key="3">
    <source>
        <dbReference type="Proteomes" id="UP000175669"/>
    </source>
</evidence>